<evidence type="ECO:0000313" key="4">
    <source>
        <dbReference type="Proteomes" id="UP000247409"/>
    </source>
</evidence>
<keyword evidence="4" id="KW-1185">Reference proteome</keyword>
<reference evidence="2 4" key="1">
    <citation type="journal article" date="2018" name="Mol. Biol. Evol.">
        <title>Analysis of the draft genome of the red seaweed Gracilariopsis chorda provides insights into genome size evolution in Rhodophyta.</title>
        <authorList>
            <person name="Lee J."/>
            <person name="Yang E.C."/>
            <person name="Graf L."/>
            <person name="Yang J.H."/>
            <person name="Qiu H."/>
            <person name="Zel Zion U."/>
            <person name="Chan C.X."/>
            <person name="Stephens T.G."/>
            <person name="Weber A.P.M."/>
            <person name="Boo G.H."/>
            <person name="Boo S.M."/>
            <person name="Kim K.M."/>
            <person name="Shin Y."/>
            <person name="Jung M."/>
            <person name="Lee S.J."/>
            <person name="Yim H.S."/>
            <person name="Lee J.H."/>
            <person name="Bhattacharya D."/>
            <person name="Yoon H.S."/>
        </authorList>
    </citation>
    <scope>NUCLEOTIDE SEQUENCE [LARGE SCALE GENOMIC DNA]</scope>
    <source>
        <strain evidence="2 4">SKKU-2015</strain>
        <tissue evidence="2">Whole body</tissue>
    </source>
</reference>
<comment type="caution">
    <text evidence="2">The sequence shown here is derived from an EMBL/GenBank/DDBJ whole genome shotgun (WGS) entry which is preliminary data.</text>
</comment>
<organism evidence="2 4">
    <name type="scientific">Gracilariopsis chorda</name>
    <dbReference type="NCBI Taxonomy" id="448386"/>
    <lineage>
        <taxon>Eukaryota</taxon>
        <taxon>Rhodophyta</taxon>
        <taxon>Florideophyceae</taxon>
        <taxon>Rhodymeniophycidae</taxon>
        <taxon>Gracilariales</taxon>
        <taxon>Gracilariaceae</taxon>
        <taxon>Gracilariopsis</taxon>
    </lineage>
</organism>
<evidence type="ECO:0000313" key="2">
    <source>
        <dbReference type="EMBL" id="PXF47175.1"/>
    </source>
</evidence>
<dbReference type="EMBL" id="NBIV01000028">
    <property type="protein sequence ID" value="PXF47175.1"/>
    <property type="molecule type" value="Genomic_DNA"/>
</dbReference>
<sequence>MVSTAFVAATPVLARTIPSVSNTSFTSRSIVALPARRSATIMMADKERIPQGFTAFSEVLNGRAAMLGIVLAIVTEAITGKGIVGQVAALGDIASITHALGL</sequence>
<evidence type="ECO:0000313" key="1">
    <source>
        <dbReference type="EMBL" id="PXF40042.1"/>
    </source>
</evidence>
<dbReference type="AlphaFoldDB" id="A0A2V3IYN0"/>
<name>A0A2V3IYN0_9FLOR</name>
<dbReference type="Gene3D" id="1.10.3460.10">
    <property type="entry name" value="Chlorophyll a/b binding protein domain"/>
    <property type="match status" value="1"/>
</dbReference>
<dbReference type="Proteomes" id="UP000247409">
    <property type="component" value="Unassembled WGS sequence"/>
</dbReference>
<proteinExistence type="predicted"/>
<dbReference type="OrthoDB" id="5633at2759"/>
<gene>
    <name evidence="2" type="ORF">BWQ96_03117</name>
    <name evidence="3" type="ORF">BWQ96_03120</name>
    <name evidence="1" type="ORF">BWQ96_10247</name>
</gene>
<dbReference type="EMBL" id="NBIV01000373">
    <property type="protein sequence ID" value="PXF40042.1"/>
    <property type="molecule type" value="Genomic_DNA"/>
</dbReference>
<dbReference type="EMBL" id="NBIV01000028">
    <property type="protein sequence ID" value="PXF47178.1"/>
    <property type="molecule type" value="Genomic_DNA"/>
</dbReference>
<protein>
    <submittedName>
        <fullName evidence="2">Uncharacterized protein</fullName>
    </submittedName>
</protein>
<dbReference type="SUPFAM" id="SSF103511">
    <property type="entry name" value="Chlorophyll a-b binding protein"/>
    <property type="match status" value="1"/>
</dbReference>
<dbReference type="GO" id="GO:0009507">
    <property type="term" value="C:chloroplast"/>
    <property type="evidence" value="ECO:0007669"/>
    <property type="project" value="UniProtKB-SubCell"/>
</dbReference>
<evidence type="ECO:0000313" key="3">
    <source>
        <dbReference type="EMBL" id="PXF47178.1"/>
    </source>
</evidence>
<accession>A0A2V3IYN0</accession>